<dbReference type="InterPro" id="IPR011129">
    <property type="entry name" value="CSD"/>
</dbReference>
<keyword evidence="4" id="KW-0694">RNA-binding</keyword>
<evidence type="ECO:0000259" key="7">
    <source>
        <dbReference type="PROSITE" id="PS51857"/>
    </source>
</evidence>
<feature type="compositionally biased region" description="Polar residues" evidence="6">
    <location>
        <begin position="104"/>
        <end position="119"/>
    </location>
</feature>
<organism evidence="8">
    <name type="scientific">Timema bartmani</name>
    <dbReference type="NCBI Taxonomy" id="61472"/>
    <lineage>
        <taxon>Eukaryota</taxon>
        <taxon>Metazoa</taxon>
        <taxon>Ecdysozoa</taxon>
        <taxon>Arthropoda</taxon>
        <taxon>Hexapoda</taxon>
        <taxon>Insecta</taxon>
        <taxon>Pterygota</taxon>
        <taxon>Neoptera</taxon>
        <taxon>Polyneoptera</taxon>
        <taxon>Phasmatodea</taxon>
        <taxon>Timematodea</taxon>
        <taxon>Timematoidea</taxon>
        <taxon>Timematidae</taxon>
        <taxon>Timema</taxon>
    </lineage>
</organism>
<evidence type="ECO:0000256" key="4">
    <source>
        <dbReference type="ARBA" id="ARBA00022884"/>
    </source>
</evidence>
<name>A0A7R9HZV7_9NEOP</name>
<comment type="subcellular location">
    <subcellularLocation>
        <location evidence="1">Cytoplasm</location>
    </subcellularLocation>
</comment>
<proteinExistence type="inferred from homology"/>
<dbReference type="PROSITE" id="PS51857">
    <property type="entry name" value="CSD_2"/>
    <property type="match status" value="5"/>
</dbReference>
<evidence type="ECO:0000256" key="3">
    <source>
        <dbReference type="ARBA" id="ARBA00022737"/>
    </source>
</evidence>
<dbReference type="Pfam" id="PF23456">
    <property type="entry name" value="CSDE1"/>
    <property type="match status" value="3"/>
</dbReference>
<feature type="compositionally biased region" description="Polar residues" evidence="6">
    <location>
        <begin position="38"/>
        <end position="62"/>
    </location>
</feature>
<dbReference type="AlphaFoldDB" id="A0A7R9HZV7"/>
<dbReference type="EMBL" id="OD565383">
    <property type="protein sequence ID" value="CAD7441636.1"/>
    <property type="molecule type" value="Genomic_DNA"/>
</dbReference>
<dbReference type="InterPro" id="IPR002059">
    <property type="entry name" value="CSP_DNA-bd"/>
</dbReference>
<feature type="domain" description="CSD" evidence="7">
    <location>
        <begin position="991"/>
        <end position="1055"/>
    </location>
</feature>
<feature type="region of interest" description="Disordered" evidence="6">
    <location>
        <begin position="733"/>
        <end position="766"/>
    </location>
</feature>
<evidence type="ECO:0000256" key="5">
    <source>
        <dbReference type="ARBA" id="ARBA00044751"/>
    </source>
</evidence>
<feature type="compositionally biased region" description="Low complexity" evidence="6">
    <location>
        <begin position="67"/>
        <end position="93"/>
    </location>
</feature>
<gene>
    <name evidence="8" type="ORF">TBIB3V08_LOCUS4095</name>
</gene>
<feature type="compositionally biased region" description="Low complexity" evidence="6">
    <location>
        <begin position="120"/>
        <end position="143"/>
    </location>
</feature>
<keyword evidence="2" id="KW-0963">Cytoplasm</keyword>
<reference evidence="8" key="1">
    <citation type="submission" date="2020-11" db="EMBL/GenBank/DDBJ databases">
        <authorList>
            <person name="Tran Van P."/>
        </authorList>
    </citation>
    <scope>NUCLEOTIDE SEQUENCE</scope>
</reference>
<evidence type="ECO:0000256" key="1">
    <source>
        <dbReference type="ARBA" id="ARBA00004496"/>
    </source>
</evidence>
<feature type="compositionally biased region" description="Basic and acidic residues" evidence="6">
    <location>
        <begin position="238"/>
        <end position="257"/>
    </location>
</feature>
<accession>A0A7R9HZV7</accession>
<sequence>MSNNPQWKSFQSPAMNSDSAILDYKPLTITSNSTATPNFHNLSNGTHFNSGNNHYQDLQSSPKEIPNNLYSSKASSSNSYSPQYDSYSSSNNSRGGGRFPIGTFTGNEGSSNIYNGDTMSSPTVSNANNSTNNSSYNDSSQNNQGTRETGIIEKLLVYCTMKLTTKPHCHCNHSPKANYPPTSLMGLKSLVQIVASSVAIWCSEHSVHSVALYVAPVESSFFQLVCLEGQQTTQEVGGPDKGKHREERELENSDGRRNVPGQTALERAYLQTPYLASWKGSTMMVMTAVKCSNTDYFIGSFFSIHSYGFIQCCERQARLFFHFSQFNGNIEHLKIGDPVEFEMTYDRRTGKPIASAVTKIAPEVVLSEERVTGTVTTELRAEGSGGDTQGRISYENRGECFFLPYNKDDVEGNVTLCSGDKCFFVKSGNLGACHIRLENPAHPVKYQGVICSMKESFGFIERADVVKEIFFHFSEAKTVKDELRLGDDVEFIIQTRNVIRASLSSAAEDGEIEVRISLSSAAEDGEIEGKEVACNITRLEAGSVVFEDVCTEVVKGQVLKPLERGQQARQHQNDPLPGRIRYRAPDHSEVEIPFGDKDQRGDFTLKHGDWVQFRIATDRRDQLQRATNISLQEESFNVSGERREQGAVVALKEGFGFIRCAERESRLFFHFNEVLDVDRDICINDEVEFTIVQEQTSFSNSRQSAIRIKHLPTGTVQFEVVIEKNVSGVISKEIPPQNGNFGTRSPTKTNSQSPTNGNEKTSEPGVIQYQVNGTKKSIYFFPKDCDQKSLPHIGDKVDFNISQVKRSKELVAVDVKVVSKNQVKNGLGRSNSLPLCQGFIAALKDGFGFIETVAHDREVFFHFSNFEGEPEKLELGVEVEYNLGTRGSSGSCLSAENVRVLPRGTIELPPTDGEILEGTVVRPLRSVNPDQTQYAGLVQVTPEKEDEKGAEYEFGIMGLVSKRELLQAGDPVTFQVDSSGRASNIVAVRKKRRAIVDAVKGLFGFLAYEVDEGKKLFFHMSEVKDSSGLQQGDQVEFVLVTNQRTGKSSACNVTKVRLAII</sequence>
<comment type="similarity">
    <text evidence="5">Belongs to the UNR family.</text>
</comment>
<feature type="domain" description="CSD" evidence="7">
    <location>
        <begin position="445"/>
        <end position="518"/>
    </location>
</feature>
<keyword evidence="3" id="KW-0677">Repeat</keyword>
<feature type="region of interest" description="Disordered" evidence="6">
    <location>
        <begin position="233"/>
        <end position="259"/>
    </location>
</feature>
<dbReference type="InterPro" id="IPR012340">
    <property type="entry name" value="NA-bd_OB-fold"/>
</dbReference>
<dbReference type="SUPFAM" id="SSF50249">
    <property type="entry name" value="Nucleic acid-binding proteins"/>
    <property type="match status" value="5"/>
</dbReference>
<evidence type="ECO:0000256" key="6">
    <source>
        <dbReference type="SAM" id="MobiDB-lite"/>
    </source>
</evidence>
<dbReference type="Pfam" id="PF00313">
    <property type="entry name" value="CSD"/>
    <property type="match status" value="5"/>
</dbReference>
<dbReference type="PROSITE" id="PS00352">
    <property type="entry name" value="CSD_1"/>
    <property type="match status" value="2"/>
</dbReference>
<dbReference type="PANTHER" id="PTHR12913">
    <property type="entry name" value="UNR PROTEIN N-RAS UPSTREAM GENE PROTEIN"/>
    <property type="match status" value="1"/>
</dbReference>
<feature type="domain" description="CSD" evidence="7">
    <location>
        <begin position="293"/>
        <end position="359"/>
    </location>
</feature>
<dbReference type="InterPro" id="IPR056400">
    <property type="entry name" value="CSDE1"/>
</dbReference>
<dbReference type="SMART" id="SM00357">
    <property type="entry name" value="CSP"/>
    <property type="match status" value="5"/>
</dbReference>
<dbReference type="InterPro" id="IPR019844">
    <property type="entry name" value="CSD_CS"/>
</dbReference>
<dbReference type="GO" id="GO:0005737">
    <property type="term" value="C:cytoplasm"/>
    <property type="evidence" value="ECO:0007669"/>
    <property type="project" value="UniProtKB-SubCell"/>
</dbReference>
<dbReference type="PANTHER" id="PTHR12913:SF1">
    <property type="entry name" value="COLD SHOCK DOMAIN-CONTAINING PROTEIN E1"/>
    <property type="match status" value="1"/>
</dbReference>
<evidence type="ECO:0000256" key="2">
    <source>
        <dbReference type="ARBA" id="ARBA00022490"/>
    </source>
</evidence>
<dbReference type="Gene3D" id="2.40.50.140">
    <property type="entry name" value="Nucleic acid-binding proteins"/>
    <property type="match status" value="6"/>
</dbReference>
<feature type="compositionally biased region" description="Polar residues" evidence="6">
    <location>
        <begin position="737"/>
        <end position="759"/>
    </location>
</feature>
<dbReference type="CDD" id="cd04458">
    <property type="entry name" value="CSP_CDS"/>
    <property type="match status" value="4"/>
</dbReference>
<feature type="region of interest" description="Disordered" evidence="6">
    <location>
        <begin position="38"/>
        <end position="146"/>
    </location>
</feature>
<feature type="domain" description="CSD" evidence="7">
    <location>
        <begin position="835"/>
        <end position="900"/>
    </location>
</feature>
<feature type="domain" description="CSD" evidence="7">
    <location>
        <begin position="643"/>
        <end position="710"/>
    </location>
</feature>
<evidence type="ECO:0000313" key="8">
    <source>
        <dbReference type="EMBL" id="CAD7441636.1"/>
    </source>
</evidence>
<dbReference type="GO" id="GO:0003723">
    <property type="term" value="F:RNA binding"/>
    <property type="evidence" value="ECO:0007669"/>
    <property type="project" value="UniProtKB-KW"/>
</dbReference>
<protein>
    <recommendedName>
        <fullName evidence="7">CSD domain-containing protein</fullName>
    </recommendedName>
</protein>